<accession>A0A370I474</accession>
<evidence type="ECO:0000256" key="1">
    <source>
        <dbReference type="SAM" id="MobiDB-lite"/>
    </source>
</evidence>
<proteinExistence type="predicted"/>
<comment type="caution">
    <text evidence="2">The sequence shown here is derived from an EMBL/GenBank/DDBJ whole genome shotgun (WGS) entry which is preliminary data.</text>
</comment>
<dbReference type="EMBL" id="QQBC01000009">
    <property type="protein sequence ID" value="RDI64134.1"/>
    <property type="molecule type" value="Genomic_DNA"/>
</dbReference>
<dbReference type="AlphaFoldDB" id="A0A370I474"/>
<name>A0A370I474_9NOCA</name>
<keyword evidence="3" id="KW-1185">Reference proteome</keyword>
<evidence type="ECO:0000313" key="3">
    <source>
        <dbReference type="Proteomes" id="UP000254869"/>
    </source>
</evidence>
<protein>
    <submittedName>
        <fullName evidence="2">Uncharacterized protein</fullName>
    </submittedName>
</protein>
<evidence type="ECO:0000313" key="2">
    <source>
        <dbReference type="EMBL" id="RDI64134.1"/>
    </source>
</evidence>
<reference evidence="2 3" key="1">
    <citation type="submission" date="2018-07" db="EMBL/GenBank/DDBJ databases">
        <title>Genomic Encyclopedia of Type Strains, Phase IV (KMG-IV): sequencing the most valuable type-strain genomes for metagenomic binning, comparative biology and taxonomic classification.</title>
        <authorList>
            <person name="Goeker M."/>
        </authorList>
    </citation>
    <scope>NUCLEOTIDE SEQUENCE [LARGE SCALE GENOMIC DNA]</scope>
    <source>
        <strain evidence="2 3">DSM 44290</strain>
    </source>
</reference>
<dbReference type="Proteomes" id="UP000254869">
    <property type="component" value="Unassembled WGS sequence"/>
</dbReference>
<organism evidence="2 3">
    <name type="scientific">Nocardia pseudobrasiliensis</name>
    <dbReference type="NCBI Taxonomy" id="45979"/>
    <lineage>
        <taxon>Bacteria</taxon>
        <taxon>Bacillati</taxon>
        <taxon>Actinomycetota</taxon>
        <taxon>Actinomycetes</taxon>
        <taxon>Mycobacteriales</taxon>
        <taxon>Nocardiaceae</taxon>
        <taxon>Nocardia</taxon>
    </lineage>
</organism>
<sequence length="85" mass="9087">MGLGLFDGCPECGRADEITAYIPRRGIARGGVEDRLLRCGGVLSLPFVADEPDHGIGHMVVARQRTQRRNELQQSAGGLGIARDG</sequence>
<feature type="region of interest" description="Disordered" evidence="1">
    <location>
        <begin position="66"/>
        <end position="85"/>
    </location>
</feature>
<gene>
    <name evidence="2" type="ORF">DFR76_109476</name>
</gene>